<organism evidence="1 2">
    <name type="scientific">Bacteroides fragilis</name>
    <dbReference type="NCBI Taxonomy" id="817"/>
    <lineage>
        <taxon>Bacteria</taxon>
        <taxon>Pseudomonadati</taxon>
        <taxon>Bacteroidota</taxon>
        <taxon>Bacteroidia</taxon>
        <taxon>Bacteroidales</taxon>
        <taxon>Bacteroidaceae</taxon>
        <taxon>Bacteroides</taxon>
    </lineage>
</organism>
<sequence length="128" mass="15048">MKNMNHIELSVELMSILRALNYSCELKTIEGKSIVMDIAVQGELSVRHQKMIEMLLGGFLSEFYWVNGKHHIYIREECKGLLPDDDRYSCLIYEMNKVSSDEERINSYGKEYFFNLGDRFERKLKIGL</sequence>
<evidence type="ECO:0000313" key="2">
    <source>
        <dbReference type="Proteomes" id="UP001058403"/>
    </source>
</evidence>
<gene>
    <name evidence="1" type="ORF">NXW39_17475</name>
</gene>
<evidence type="ECO:0000313" key="1">
    <source>
        <dbReference type="EMBL" id="UVO89129.1"/>
    </source>
</evidence>
<name>A0A9X9ILP5_BACFG</name>
<proteinExistence type="predicted"/>
<dbReference type="AlphaFoldDB" id="A0A9X9ILP5"/>
<protein>
    <submittedName>
        <fullName evidence="1">Uncharacterized protein</fullName>
    </submittedName>
</protein>
<reference evidence="1" key="1">
    <citation type="submission" date="2022-08" db="EMBL/GenBank/DDBJ databases">
        <title>Genome Sequencing of Bacteroides fragilis Group Isolates with Nanopore Technology.</title>
        <authorList>
            <person name="Tisza M.J."/>
            <person name="Smith D."/>
            <person name="Dekker J.P."/>
        </authorList>
    </citation>
    <scope>NUCLEOTIDE SEQUENCE</scope>
    <source>
        <strain evidence="1">BFG-49</strain>
    </source>
</reference>
<accession>A0A9X9ILP5</accession>
<dbReference type="EMBL" id="CP103070">
    <property type="protein sequence ID" value="UVO89129.1"/>
    <property type="molecule type" value="Genomic_DNA"/>
</dbReference>
<dbReference type="Proteomes" id="UP001058403">
    <property type="component" value="Chromosome"/>
</dbReference>